<reference evidence="2 3" key="1">
    <citation type="submission" date="2020-03" db="EMBL/GenBank/DDBJ databases">
        <title>Cyclobacterium plantarum sp. nov., a marine bacterium isolated from a coastal-marine wetland.</title>
        <authorList>
            <person name="Sanchez-Porro C."/>
            <person name="Ventosa A."/>
            <person name="Amoozegar M."/>
        </authorList>
    </citation>
    <scope>NUCLEOTIDE SEQUENCE [LARGE SCALE GENOMIC DNA]</scope>
    <source>
        <strain evidence="2 3">GBPx2</strain>
    </source>
</reference>
<organism evidence="2 3">
    <name type="scientific">Cyclobacterium plantarum</name>
    <dbReference type="NCBI Taxonomy" id="2716263"/>
    <lineage>
        <taxon>Bacteria</taxon>
        <taxon>Pseudomonadati</taxon>
        <taxon>Bacteroidota</taxon>
        <taxon>Cytophagia</taxon>
        <taxon>Cytophagales</taxon>
        <taxon>Cyclobacteriaceae</taxon>
        <taxon>Cyclobacterium</taxon>
    </lineage>
</organism>
<evidence type="ECO:0000313" key="2">
    <source>
        <dbReference type="EMBL" id="NHE58993.1"/>
    </source>
</evidence>
<feature type="signal peptide" evidence="1">
    <location>
        <begin position="1"/>
        <end position="23"/>
    </location>
</feature>
<accession>A0ABX0HB59</accession>
<gene>
    <name evidence="2" type="ORF">G9Q97_19475</name>
</gene>
<evidence type="ECO:0000256" key="1">
    <source>
        <dbReference type="SAM" id="SignalP"/>
    </source>
</evidence>
<keyword evidence="1" id="KW-0732">Signal</keyword>
<dbReference type="EMBL" id="JAANYN010000009">
    <property type="protein sequence ID" value="NHE58993.1"/>
    <property type="molecule type" value="Genomic_DNA"/>
</dbReference>
<feature type="chain" id="PRO_5046089249" evidence="1">
    <location>
        <begin position="24"/>
        <end position="106"/>
    </location>
</feature>
<keyword evidence="3" id="KW-1185">Reference proteome</keyword>
<dbReference type="RefSeq" id="WP_166149917.1">
    <property type="nucleotide sequence ID" value="NZ_JAANYN010000009.1"/>
</dbReference>
<dbReference type="Proteomes" id="UP000649799">
    <property type="component" value="Unassembled WGS sequence"/>
</dbReference>
<evidence type="ECO:0000313" key="3">
    <source>
        <dbReference type="Proteomes" id="UP000649799"/>
    </source>
</evidence>
<proteinExistence type="predicted"/>
<sequence length="106" mass="11402">MKRLLIGCFLISTFIVSSCSSHEAMEPEDETGAEIPAEFWESLGDGKVAAKGTLSGKIGNESSSADLKSVSFTDFQDIPGFATQMVSLVALVLKPDRDEMINSLQQ</sequence>
<protein>
    <submittedName>
        <fullName evidence="2">Uncharacterized protein</fullName>
    </submittedName>
</protein>
<dbReference type="PROSITE" id="PS51257">
    <property type="entry name" value="PROKAR_LIPOPROTEIN"/>
    <property type="match status" value="1"/>
</dbReference>
<name>A0ABX0HB59_9BACT</name>
<comment type="caution">
    <text evidence="2">The sequence shown here is derived from an EMBL/GenBank/DDBJ whole genome shotgun (WGS) entry which is preliminary data.</text>
</comment>